<feature type="transmembrane region" description="Helical" evidence="1">
    <location>
        <begin position="12"/>
        <end position="33"/>
    </location>
</feature>
<sequence>MVQQSKRGISHYVFNLASSLGAVLVSAICMWSIEISTYEDKNSGYQHRRMLLAIAEHGLAVPHQRRVVERMKDPDLGVESFALYFSVYLVGCAICCVALVTERIYFKLKQRRQR</sequence>
<dbReference type="AlphaFoldDB" id="A0A9J6DXU6"/>
<feature type="transmembrane region" description="Helical" evidence="1">
    <location>
        <begin position="81"/>
        <end position="106"/>
    </location>
</feature>
<keyword evidence="1" id="KW-0472">Membrane</keyword>
<evidence type="ECO:0000313" key="3">
    <source>
        <dbReference type="Proteomes" id="UP000821866"/>
    </source>
</evidence>
<dbReference type="Proteomes" id="UP000821866">
    <property type="component" value="Unassembled WGS sequence"/>
</dbReference>
<keyword evidence="3" id="KW-1185">Reference proteome</keyword>
<keyword evidence="1" id="KW-1133">Transmembrane helix</keyword>
<proteinExistence type="predicted"/>
<dbReference type="EMBL" id="JABSTU010000007">
    <property type="protein sequence ID" value="KAH8026820.1"/>
    <property type="molecule type" value="Genomic_DNA"/>
</dbReference>
<keyword evidence="1" id="KW-0812">Transmembrane</keyword>
<evidence type="ECO:0000313" key="2">
    <source>
        <dbReference type="EMBL" id="KAH8026820.1"/>
    </source>
</evidence>
<protein>
    <submittedName>
        <fullName evidence="2">Uncharacterized protein</fullName>
    </submittedName>
</protein>
<accession>A0A9J6DXU6</accession>
<evidence type="ECO:0000256" key="1">
    <source>
        <dbReference type="SAM" id="Phobius"/>
    </source>
</evidence>
<reference evidence="2" key="1">
    <citation type="journal article" date="2020" name="Cell">
        <title>Large-Scale Comparative Analyses of Tick Genomes Elucidate Their Genetic Diversity and Vector Capacities.</title>
        <authorList>
            <consortium name="Tick Genome and Microbiome Consortium (TIGMIC)"/>
            <person name="Jia N."/>
            <person name="Wang J."/>
            <person name="Shi W."/>
            <person name="Du L."/>
            <person name="Sun Y."/>
            <person name="Zhan W."/>
            <person name="Jiang J.F."/>
            <person name="Wang Q."/>
            <person name="Zhang B."/>
            <person name="Ji P."/>
            <person name="Bell-Sakyi L."/>
            <person name="Cui X.M."/>
            <person name="Yuan T.T."/>
            <person name="Jiang B.G."/>
            <person name="Yang W.F."/>
            <person name="Lam T.T."/>
            <person name="Chang Q.C."/>
            <person name="Ding S.J."/>
            <person name="Wang X.J."/>
            <person name="Zhu J.G."/>
            <person name="Ruan X.D."/>
            <person name="Zhao L."/>
            <person name="Wei J.T."/>
            <person name="Ye R.Z."/>
            <person name="Que T.C."/>
            <person name="Du C.H."/>
            <person name="Zhou Y.H."/>
            <person name="Cheng J.X."/>
            <person name="Dai P.F."/>
            <person name="Guo W.B."/>
            <person name="Han X.H."/>
            <person name="Huang E.J."/>
            <person name="Li L.F."/>
            <person name="Wei W."/>
            <person name="Gao Y.C."/>
            <person name="Liu J.Z."/>
            <person name="Shao H.Z."/>
            <person name="Wang X."/>
            <person name="Wang C.C."/>
            <person name="Yang T.C."/>
            <person name="Huo Q.B."/>
            <person name="Li W."/>
            <person name="Chen H.Y."/>
            <person name="Chen S.E."/>
            <person name="Zhou L.G."/>
            <person name="Ni X.B."/>
            <person name="Tian J.H."/>
            <person name="Sheng Y."/>
            <person name="Liu T."/>
            <person name="Pan Y.S."/>
            <person name="Xia L.Y."/>
            <person name="Li J."/>
            <person name="Zhao F."/>
            <person name="Cao W.C."/>
        </authorList>
    </citation>
    <scope>NUCLEOTIDE SEQUENCE</scope>
    <source>
        <strain evidence="2">Rmic-2018</strain>
    </source>
</reference>
<gene>
    <name evidence="2" type="ORF">HPB51_025197</name>
</gene>
<comment type="caution">
    <text evidence="2">The sequence shown here is derived from an EMBL/GenBank/DDBJ whole genome shotgun (WGS) entry which is preliminary data.</text>
</comment>
<name>A0A9J6DXU6_RHIMP</name>
<reference evidence="2" key="2">
    <citation type="submission" date="2021-09" db="EMBL/GenBank/DDBJ databases">
        <authorList>
            <person name="Jia N."/>
            <person name="Wang J."/>
            <person name="Shi W."/>
            <person name="Du L."/>
            <person name="Sun Y."/>
            <person name="Zhan W."/>
            <person name="Jiang J."/>
            <person name="Wang Q."/>
            <person name="Zhang B."/>
            <person name="Ji P."/>
            <person name="Sakyi L.B."/>
            <person name="Cui X."/>
            <person name="Yuan T."/>
            <person name="Jiang B."/>
            <person name="Yang W."/>
            <person name="Lam T.T.-Y."/>
            <person name="Chang Q."/>
            <person name="Ding S."/>
            <person name="Wang X."/>
            <person name="Zhu J."/>
            <person name="Ruan X."/>
            <person name="Zhao L."/>
            <person name="Wei J."/>
            <person name="Que T."/>
            <person name="Du C."/>
            <person name="Cheng J."/>
            <person name="Dai P."/>
            <person name="Han X."/>
            <person name="Huang E."/>
            <person name="Gao Y."/>
            <person name="Liu J."/>
            <person name="Shao H."/>
            <person name="Ye R."/>
            <person name="Li L."/>
            <person name="Wei W."/>
            <person name="Wang X."/>
            <person name="Wang C."/>
            <person name="Huo Q."/>
            <person name="Li W."/>
            <person name="Guo W."/>
            <person name="Chen H."/>
            <person name="Chen S."/>
            <person name="Zhou L."/>
            <person name="Zhou L."/>
            <person name="Ni X."/>
            <person name="Tian J."/>
            <person name="Zhou Y."/>
            <person name="Sheng Y."/>
            <person name="Liu T."/>
            <person name="Pan Y."/>
            <person name="Xia L."/>
            <person name="Li J."/>
            <person name="Zhao F."/>
            <person name="Cao W."/>
        </authorList>
    </citation>
    <scope>NUCLEOTIDE SEQUENCE</scope>
    <source>
        <strain evidence="2">Rmic-2018</strain>
        <tissue evidence="2">Larvae</tissue>
    </source>
</reference>
<organism evidence="2 3">
    <name type="scientific">Rhipicephalus microplus</name>
    <name type="common">Cattle tick</name>
    <name type="synonym">Boophilus microplus</name>
    <dbReference type="NCBI Taxonomy" id="6941"/>
    <lineage>
        <taxon>Eukaryota</taxon>
        <taxon>Metazoa</taxon>
        <taxon>Ecdysozoa</taxon>
        <taxon>Arthropoda</taxon>
        <taxon>Chelicerata</taxon>
        <taxon>Arachnida</taxon>
        <taxon>Acari</taxon>
        <taxon>Parasitiformes</taxon>
        <taxon>Ixodida</taxon>
        <taxon>Ixodoidea</taxon>
        <taxon>Ixodidae</taxon>
        <taxon>Rhipicephalinae</taxon>
        <taxon>Rhipicephalus</taxon>
        <taxon>Boophilus</taxon>
    </lineage>
</organism>